<dbReference type="GO" id="GO:0001817">
    <property type="term" value="P:regulation of cytokine production"/>
    <property type="evidence" value="ECO:0007669"/>
    <property type="project" value="TreeGrafter"/>
</dbReference>
<dbReference type="PROSITE" id="PS50835">
    <property type="entry name" value="IG_LIKE"/>
    <property type="match status" value="1"/>
</dbReference>
<dbReference type="InterPro" id="IPR007110">
    <property type="entry name" value="Ig-like_dom"/>
</dbReference>
<evidence type="ECO:0000256" key="3">
    <source>
        <dbReference type="ARBA" id="ARBA00023319"/>
    </source>
</evidence>
<dbReference type="PANTHER" id="PTHR24100">
    <property type="entry name" value="BUTYROPHILIN"/>
    <property type="match status" value="1"/>
</dbReference>
<dbReference type="InterPro" id="IPR013106">
    <property type="entry name" value="Ig_V-set"/>
</dbReference>
<organism evidence="6 7">
    <name type="scientific">Oreochromis aureus</name>
    <name type="common">Israeli tilapia</name>
    <name type="synonym">Chromis aureus</name>
    <dbReference type="NCBI Taxonomy" id="47969"/>
    <lineage>
        <taxon>Eukaryota</taxon>
        <taxon>Metazoa</taxon>
        <taxon>Chordata</taxon>
        <taxon>Craniata</taxon>
        <taxon>Vertebrata</taxon>
        <taxon>Euteleostomi</taxon>
        <taxon>Actinopterygii</taxon>
        <taxon>Neopterygii</taxon>
        <taxon>Teleostei</taxon>
        <taxon>Neoteleostei</taxon>
        <taxon>Acanthomorphata</taxon>
        <taxon>Ovalentaria</taxon>
        <taxon>Cichlomorphae</taxon>
        <taxon>Cichliformes</taxon>
        <taxon>Cichlidae</taxon>
        <taxon>African cichlids</taxon>
        <taxon>Pseudocrenilabrinae</taxon>
        <taxon>Oreochromini</taxon>
        <taxon>Oreochromis</taxon>
    </lineage>
</organism>
<comment type="subcellular location">
    <subcellularLocation>
        <location evidence="1">Membrane</location>
    </subcellularLocation>
</comment>
<dbReference type="SUPFAM" id="SSF48726">
    <property type="entry name" value="Immunoglobulin"/>
    <property type="match status" value="1"/>
</dbReference>
<evidence type="ECO:0000256" key="4">
    <source>
        <dbReference type="SAM" id="SignalP"/>
    </source>
</evidence>
<accession>A0A668TG69</accession>
<evidence type="ECO:0000256" key="2">
    <source>
        <dbReference type="ARBA" id="ARBA00023136"/>
    </source>
</evidence>
<evidence type="ECO:0000313" key="7">
    <source>
        <dbReference type="Proteomes" id="UP000472276"/>
    </source>
</evidence>
<keyword evidence="3" id="KW-0393">Immunoglobulin domain</keyword>
<dbReference type="InterPro" id="IPR050504">
    <property type="entry name" value="IgSF_BTN/MOG"/>
</dbReference>
<feature type="signal peptide" evidence="4">
    <location>
        <begin position="1"/>
        <end position="18"/>
    </location>
</feature>
<dbReference type="InterPro" id="IPR013783">
    <property type="entry name" value="Ig-like_fold"/>
</dbReference>
<feature type="domain" description="Ig-like" evidence="5">
    <location>
        <begin position="14"/>
        <end position="125"/>
    </location>
</feature>
<dbReference type="GO" id="GO:0009897">
    <property type="term" value="C:external side of plasma membrane"/>
    <property type="evidence" value="ECO:0007669"/>
    <property type="project" value="TreeGrafter"/>
</dbReference>
<name>A0A668TG69_OREAU</name>
<dbReference type="Ensembl" id="ENSOABT00000026929.2">
    <property type="protein sequence ID" value="ENSOABP00000026175.1"/>
    <property type="gene ID" value="ENSOABG00000012390.2"/>
</dbReference>
<dbReference type="AlphaFoldDB" id="A0A668TG69"/>
<dbReference type="GO" id="GO:0005102">
    <property type="term" value="F:signaling receptor binding"/>
    <property type="evidence" value="ECO:0007669"/>
    <property type="project" value="TreeGrafter"/>
</dbReference>
<sequence>MSLLLMCVEVMLCSDVLSVPQVEADSGEEYVKLPCKTSLDFTLLYNATIEWTNTYNTKVHVYQNGSDQPEEQDKIYKDRTEMNKDLLTSKDLSLTLKYPTDANTGIYTCTVYNSERNILLKRKVELKVRGQCCRYSLDSVKTTAGSSTALVPVKPEPHVFEPSTWYHQ</sequence>
<keyword evidence="4" id="KW-0732">Signal</keyword>
<dbReference type="Proteomes" id="UP000472276">
    <property type="component" value="Unassembled WGS sequence"/>
</dbReference>
<feature type="chain" id="PRO_5025414000" description="Ig-like domain-containing protein" evidence="4">
    <location>
        <begin position="19"/>
        <end position="168"/>
    </location>
</feature>
<proteinExistence type="predicted"/>
<reference evidence="6" key="1">
    <citation type="submission" date="2025-08" db="UniProtKB">
        <authorList>
            <consortium name="Ensembl"/>
        </authorList>
    </citation>
    <scope>IDENTIFICATION</scope>
</reference>
<keyword evidence="7" id="KW-1185">Reference proteome</keyword>
<evidence type="ECO:0000313" key="6">
    <source>
        <dbReference type="Ensembl" id="ENSOABP00000026175.1"/>
    </source>
</evidence>
<dbReference type="Gene3D" id="2.60.40.10">
    <property type="entry name" value="Immunoglobulins"/>
    <property type="match status" value="1"/>
</dbReference>
<reference evidence="6" key="2">
    <citation type="submission" date="2025-09" db="UniProtKB">
        <authorList>
            <consortium name="Ensembl"/>
        </authorList>
    </citation>
    <scope>IDENTIFICATION</scope>
</reference>
<dbReference type="Pfam" id="PF07686">
    <property type="entry name" value="V-set"/>
    <property type="match status" value="1"/>
</dbReference>
<protein>
    <recommendedName>
        <fullName evidence="5">Ig-like domain-containing protein</fullName>
    </recommendedName>
</protein>
<dbReference type="OMA" id="AVQLIFC"/>
<keyword evidence="2" id="KW-0472">Membrane</keyword>
<evidence type="ECO:0000256" key="1">
    <source>
        <dbReference type="ARBA" id="ARBA00004370"/>
    </source>
</evidence>
<dbReference type="InterPro" id="IPR036179">
    <property type="entry name" value="Ig-like_dom_sf"/>
</dbReference>
<evidence type="ECO:0000259" key="5">
    <source>
        <dbReference type="PROSITE" id="PS50835"/>
    </source>
</evidence>
<dbReference type="GO" id="GO:0050852">
    <property type="term" value="P:T cell receptor signaling pathway"/>
    <property type="evidence" value="ECO:0007669"/>
    <property type="project" value="TreeGrafter"/>
</dbReference>